<sequence>MLQCRFHNHFHNYPSPIMKKAAAPKSFEEALKRLETLTQAMQSSEMPLEEALAAYQEGNELVKYCQAKLAEVEQKLQVLDAGGLKELNLDAGE</sequence>
<gene>
    <name evidence="6 7" type="primary">xseB</name>
    <name evidence="7" type="ORF">NCTC10296_00599</name>
</gene>
<dbReference type="Gene3D" id="1.10.287.1040">
    <property type="entry name" value="Exonuclease VII, small subunit"/>
    <property type="match status" value="1"/>
</dbReference>
<dbReference type="EC" id="3.1.11.6" evidence="6"/>
<dbReference type="Pfam" id="PF02609">
    <property type="entry name" value="Exonuc_VII_S"/>
    <property type="match status" value="1"/>
</dbReference>
<dbReference type="GO" id="GO:0009318">
    <property type="term" value="C:exodeoxyribonuclease VII complex"/>
    <property type="evidence" value="ECO:0007669"/>
    <property type="project" value="UniProtKB-UniRule"/>
</dbReference>
<dbReference type="NCBIfam" id="TIGR01280">
    <property type="entry name" value="xseB"/>
    <property type="match status" value="1"/>
</dbReference>
<keyword evidence="4 6" id="KW-0378">Hydrolase</keyword>
<evidence type="ECO:0000256" key="4">
    <source>
        <dbReference type="ARBA" id="ARBA00022801"/>
    </source>
</evidence>
<comment type="subunit">
    <text evidence="6">Heterooligomer composed of large and small subunits.</text>
</comment>
<dbReference type="InterPro" id="IPR003761">
    <property type="entry name" value="Exonuc_VII_S"/>
</dbReference>
<comment type="function">
    <text evidence="6">Bidirectionally degrades single-stranded DNA into large acid-insoluble oligonucleotides, which are then degraded further into small acid-soluble oligonucleotides.</text>
</comment>
<comment type="catalytic activity">
    <reaction evidence="6">
        <text>Exonucleolytic cleavage in either 5'- to 3'- or 3'- to 5'-direction to yield nucleoside 5'-phosphates.</text>
        <dbReference type="EC" id="3.1.11.6"/>
    </reaction>
</comment>
<evidence type="ECO:0000256" key="5">
    <source>
        <dbReference type="ARBA" id="ARBA00022839"/>
    </source>
</evidence>
<dbReference type="Proteomes" id="UP000279284">
    <property type="component" value="Chromosome"/>
</dbReference>
<evidence type="ECO:0000313" key="7">
    <source>
        <dbReference type="EMBL" id="VEE99926.1"/>
    </source>
</evidence>
<evidence type="ECO:0000256" key="6">
    <source>
        <dbReference type="HAMAP-Rule" id="MF_00337"/>
    </source>
</evidence>
<protein>
    <recommendedName>
        <fullName evidence="6">Exodeoxyribonuclease 7 small subunit</fullName>
        <ecNumber evidence="6">3.1.11.6</ecNumber>
    </recommendedName>
    <alternativeName>
        <fullName evidence="6">Exodeoxyribonuclease VII small subunit</fullName>
        <shortName evidence="6">Exonuclease VII small subunit</shortName>
    </alternativeName>
</protein>
<dbReference type="SUPFAM" id="SSF116842">
    <property type="entry name" value="XseB-like"/>
    <property type="match status" value="1"/>
</dbReference>
<dbReference type="PANTHER" id="PTHR34137:SF1">
    <property type="entry name" value="EXODEOXYRIBONUCLEASE 7 SMALL SUBUNIT"/>
    <property type="match status" value="1"/>
</dbReference>
<evidence type="ECO:0000256" key="2">
    <source>
        <dbReference type="ARBA" id="ARBA00022490"/>
    </source>
</evidence>
<keyword evidence="8" id="KW-1185">Reference proteome</keyword>
<dbReference type="GO" id="GO:0005829">
    <property type="term" value="C:cytosol"/>
    <property type="evidence" value="ECO:0007669"/>
    <property type="project" value="TreeGrafter"/>
</dbReference>
<evidence type="ECO:0000256" key="1">
    <source>
        <dbReference type="ARBA" id="ARBA00009998"/>
    </source>
</evidence>
<comment type="similarity">
    <text evidence="1 6">Belongs to the XseB family.</text>
</comment>
<dbReference type="PANTHER" id="PTHR34137">
    <property type="entry name" value="EXODEOXYRIBONUCLEASE 7 SMALL SUBUNIT"/>
    <property type="match status" value="1"/>
</dbReference>
<proteinExistence type="inferred from homology"/>
<accession>A0A448D6E2</accession>
<organism evidence="7 8">
    <name type="scientific">Neisseria canis</name>
    <dbReference type="NCBI Taxonomy" id="493"/>
    <lineage>
        <taxon>Bacteria</taxon>
        <taxon>Pseudomonadati</taxon>
        <taxon>Pseudomonadota</taxon>
        <taxon>Betaproteobacteria</taxon>
        <taxon>Neisseriales</taxon>
        <taxon>Neisseriaceae</taxon>
        <taxon>Neisseria</taxon>
    </lineage>
</organism>
<name>A0A448D6E2_9NEIS</name>
<keyword evidence="3 6" id="KW-0540">Nuclease</keyword>
<reference evidence="7 8" key="1">
    <citation type="submission" date="2018-12" db="EMBL/GenBank/DDBJ databases">
        <authorList>
            <consortium name="Pathogen Informatics"/>
        </authorList>
    </citation>
    <scope>NUCLEOTIDE SEQUENCE [LARGE SCALE GENOMIC DNA]</scope>
    <source>
        <strain evidence="7 8">NCTC10296</strain>
    </source>
</reference>
<evidence type="ECO:0000313" key="8">
    <source>
        <dbReference type="Proteomes" id="UP000279284"/>
    </source>
</evidence>
<dbReference type="KEGG" id="nci:NCTC10296_00599"/>
<dbReference type="InterPro" id="IPR037004">
    <property type="entry name" value="Exonuc_VII_ssu_sf"/>
</dbReference>
<evidence type="ECO:0000256" key="3">
    <source>
        <dbReference type="ARBA" id="ARBA00022722"/>
    </source>
</evidence>
<dbReference type="EMBL" id="LR134313">
    <property type="protein sequence ID" value="VEE99926.1"/>
    <property type="molecule type" value="Genomic_DNA"/>
</dbReference>
<dbReference type="GO" id="GO:0008855">
    <property type="term" value="F:exodeoxyribonuclease VII activity"/>
    <property type="evidence" value="ECO:0007669"/>
    <property type="project" value="UniProtKB-UniRule"/>
</dbReference>
<dbReference type="NCBIfam" id="NF002141">
    <property type="entry name" value="PRK00977.1-5"/>
    <property type="match status" value="1"/>
</dbReference>
<dbReference type="HAMAP" id="MF_00337">
    <property type="entry name" value="Exonuc_7_S"/>
    <property type="match status" value="1"/>
</dbReference>
<comment type="subcellular location">
    <subcellularLocation>
        <location evidence="6">Cytoplasm</location>
    </subcellularLocation>
</comment>
<dbReference type="AlphaFoldDB" id="A0A448D6E2"/>
<keyword evidence="5 6" id="KW-0269">Exonuclease</keyword>
<dbReference type="GO" id="GO:0006308">
    <property type="term" value="P:DNA catabolic process"/>
    <property type="evidence" value="ECO:0007669"/>
    <property type="project" value="UniProtKB-UniRule"/>
</dbReference>
<dbReference type="STRING" id="493.BWD07_03580"/>
<keyword evidence="2 6" id="KW-0963">Cytoplasm</keyword>